<sequence>MGRVRVVVAAVVLVSAVAGCGSAEPSDQAGASGRPSGGASPDGTAPAGPPSAAPTAGEKLAADPGTRYKTIAVPQLEGLVCDEGDGGFHFGSDLDMTVTGDDGLKEIEADGAADEVSCFGGRRNVLRKGTMSASAPMFTARTNLYANVPDPTAALNRIYDASVDLATGYGRNFTGEPGTVTSRSLVVKCRQNVTDTFPMTTCFWADYGAAGVVDFFPDDSQYVPVPSAARWTRAFVEGALPK</sequence>
<dbReference type="HOGENOM" id="CLU_1146705_0_0_11"/>
<dbReference type="GeneID" id="51867539"/>
<gene>
    <name evidence="3" type="ordered locus">SVEN_7024</name>
</gene>
<keyword evidence="2" id="KW-0732">Signal</keyword>
<evidence type="ECO:0000313" key="4">
    <source>
        <dbReference type="Proteomes" id="UP000006854"/>
    </source>
</evidence>
<dbReference type="RefSeq" id="WP_015038205.1">
    <property type="nucleotide sequence ID" value="NC_018750.1"/>
</dbReference>
<feature type="signal peptide" evidence="2">
    <location>
        <begin position="1"/>
        <end position="23"/>
    </location>
</feature>
<feature type="region of interest" description="Disordered" evidence="1">
    <location>
        <begin position="22"/>
        <end position="60"/>
    </location>
</feature>
<evidence type="ECO:0000256" key="2">
    <source>
        <dbReference type="SAM" id="SignalP"/>
    </source>
</evidence>
<evidence type="ECO:0008006" key="5">
    <source>
        <dbReference type="Google" id="ProtNLM"/>
    </source>
</evidence>
<evidence type="ECO:0000313" key="3">
    <source>
        <dbReference type="EMBL" id="CCA60310.1"/>
    </source>
</evidence>
<reference evidence="3 4" key="1">
    <citation type="journal article" date="2011" name="BMC Genomics">
        <title>Genome-wide analysis of the role of GlnR in Streptomyces venezuelae provides new insights into global nitrogen regulation in actinomycetes.</title>
        <authorList>
            <person name="Pullan S.T."/>
            <person name="Bibb M.J."/>
            <person name="Merrick M."/>
        </authorList>
    </citation>
    <scope>NUCLEOTIDE SEQUENCE [LARGE SCALE GENOMIC DNA]</scope>
    <source>
        <strain evidence="3">ATCC 10712</strain>
    </source>
</reference>
<dbReference type="PROSITE" id="PS51257">
    <property type="entry name" value="PROKAR_LIPOPROTEIN"/>
    <property type="match status" value="1"/>
</dbReference>
<proteinExistence type="predicted"/>
<dbReference type="EMBL" id="FR845719">
    <property type="protein sequence ID" value="CCA60310.1"/>
    <property type="molecule type" value="Genomic_DNA"/>
</dbReference>
<dbReference type="OrthoDB" id="4350888at2"/>
<keyword evidence="4" id="KW-1185">Reference proteome</keyword>
<organism evidence="3 4">
    <name type="scientific">Streptomyces venezuelae (strain ATCC 10712 / CBS 650.69 / DSM 40230 / JCM 4526 / NBRC 13096 / PD 04745)</name>
    <dbReference type="NCBI Taxonomy" id="953739"/>
    <lineage>
        <taxon>Bacteria</taxon>
        <taxon>Bacillati</taxon>
        <taxon>Actinomycetota</taxon>
        <taxon>Actinomycetes</taxon>
        <taxon>Kitasatosporales</taxon>
        <taxon>Streptomycetaceae</taxon>
        <taxon>Streptomyces</taxon>
    </lineage>
</organism>
<feature type="chain" id="PRO_5003289216" description="Lipoprotein" evidence="2">
    <location>
        <begin position="24"/>
        <end position="242"/>
    </location>
</feature>
<dbReference type="PATRIC" id="fig|953739.5.peg.2240"/>
<dbReference type="Proteomes" id="UP000006854">
    <property type="component" value="Chromosome"/>
</dbReference>
<feature type="compositionally biased region" description="Low complexity" evidence="1">
    <location>
        <begin position="29"/>
        <end position="46"/>
    </location>
</feature>
<name>F2RKF4_STRVP</name>
<protein>
    <recommendedName>
        <fullName evidence="5">Lipoprotein</fullName>
    </recommendedName>
</protein>
<dbReference type="AlphaFoldDB" id="F2RKF4"/>
<dbReference type="KEGG" id="sve:SVEN_7024"/>
<accession>F2RKF4</accession>
<dbReference type="eggNOG" id="ENOG5031IQE">
    <property type="taxonomic scope" value="Bacteria"/>
</dbReference>
<evidence type="ECO:0000256" key="1">
    <source>
        <dbReference type="SAM" id="MobiDB-lite"/>
    </source>
</evidence>